<proteinExistence type="predicted"/>
<evidence type="ECO:0000313" key="5">
    <source>
        <dbReference type="EMBL" id="CAB4215242.1"/>
    </source>
</evidence>
<name>A0A6J5SK29_9CAUD</name>
<dbReference type="Gene3D" id="3.30.2400.10">
    <property type="entry name" value="Major capsid protein gp5"/>
    <property type="match status" value="1"/>
</dbReference>
<dbReference type="InterPro" id="IPR054612">
    <property type="entry name" value="Phage_capsid-like_C"/>
</dbReference>
<feature type="domain" description="Phage capsid-like C-terminal" evidence="3">
    <location>
        <begin position="121"/>
        <end position="392"/>
    </location>
</feature>
<organism evidence="5">
    <name type="scientific">uncultured Caudovirales phage</name>
    <dbReference type="NCBI Taxonomy" id="2100421"/>
    <lineage>
        <taxon>Viruses</taxon>
        <taxon>Duplodnaviria</taxon>
        <taxon>Heunggongvirae</taxon>
        <taxon>Uroviricota</taxon>
        <taxon>Caudoviricetes</taxon>
        <taxon>Peduoviridae</taxon>
        <taxon>Maltschvirus</taxon>
        <taxon>Maltschvirus maltsch</taxon>
    </lineage>
</organism>
<dbReference type="Gene3D" id="3.30.2320.10">
    <property type="entry name" value="hypothetical protein PF0899 domain"/>
    <property type="match status" value="1"/>
</dbReference>
<dbReference type="SUPFAM" id="SSF56563">
    <property type="entry name" value="Major capsid protein gp5"/>
    <property type="match status" value="1"/>
</dbReference>
<keyword evidence="2" id="KW-0946">Virion</keyword>
<dbReference type="NCBIfam" id="TIGR01554">
    <property type="entry name" value="major_cap_HK97"/>
    <property type="match status" value="1"/>
</dbReference>
<evidence type="ECO:0000313" key="4">
    <source>
        <dbReference type="EMBL" id="CAB4184363.1"/>
    </source>
</evidence>
<dbReference type="InterPro" id="IPR024455">
    <property type="entry name" value="Phage_capsid"/>
</dbReference>
<gene>
    <name evidence="4" type="ORF">UFOVP1121_7</name>
    <name evidence="5" type="ORF">UFOVP1482_6</name>
</gene>
<reference evidence="5" key="1">
    <citation type="submission" date="2020-05" db="EMBL/GenBank/DDBJ databases">
        <authorList>
            <person name="Chiriac C."/>
            <person name="Salcher M."/>
            <person name="Ghai R."/>
            <person name="Kavagutti S V."/>
        </authorList>
    </citation>
    <scope>NUCLEOTIDE SEQUENCE</scope>
</reference>
<comment type="subcellular location">
    <subcellularLocation>
        <location evidence="1">Virion</location>
    </subcellularLocation>
</comment>
<evidence type="ECO:0000256" key="1">
    <source>
        <dbReference type="ARBA" id="ARBA00004328"/>
    </source>
</evidence>
<accession>A0A6J5SK29</accession>
<dbReference type="EMBL" id="LR797067">
    <property type="protein sequence ID" value="CAB4184363.1"/>
    <property type="molecule type" value="Genomic_DNA"/>
</dbReference>
<evidence type="ECO:0000259" key="3">
    <source>
        <dbReference type="Pfam" id="PF05065"/>
    </source>
</evidence>
<protein>
    <submittedName>
        <fullName evidence="5">COG4653 Predicted phage phi-C31 gp36 major capsid-like protein</fullName>
    </submittedName>
</protein>
<dbReference type="GO" id="GO:0044423">
    <property type="term" value="C:virion component"/>
    <property type="evidence" value="ECO:0007669"/>
    <property type="project" value="UniProtKB-KW"/>
</dbReference>
<evidence type="ECO:0000256" key="2">
    <source>
        <dbReference type="ARBA" id="ARBA00022844"/>
    </source>
</evidence>
<dbReference type="Pfam" id="PF05065">
    <property type="entry name" value="Phage_capsid"/>
    <property type="match status" value="1"/>
</dbReference>
<dbReference type="EMBL" id="LR797421">
    <property type="protein sequence ID" value="CAB4215242.1"/>
    <property type="molecule type" value="Genomic_DNA"/>
</dbReference>
<sequence length="399" mass="42251">MDVLKAQYEARAKDLEIAKAIVDTCASEDRAMTVDEQLSFDRANEEFSRRTKMIDEIKAMSAHESEVRAAQAGHEDEVRPVNAPEARSLNDVETIRSLARGEIRSAEFAPERRDISRSSTGAPVPTSFYDQVIMLARAVGPMLSVGTTLNTAGGENLQIPRLSTYSVGTVNAEAATLGESDPAFSAFITLNAFKYGFLTQVSSELLNDSGVNVLDLLAMNCGNSLGFAVNQALTLGTDTTEPNGIVTAAGSGVTGGTGVSGAFTYANLVSLYYSLDPAARALPGTGFMAKGSSIAAMRTLQDGNGGFVFQPSMSESTPDRVLGVPLIENPAMAAAATSAKSVIAGHFPSYYVRTVGGIRLDRSDDFAFSADLVTFRCTFRVDGDLPQTSHVKYFIGGAS</sequence>